<proteinExistence type="predicted"/>
<reference evidence="1 2" key="1">
    <citation type="submission" date="2019-08" db="EMBL/GenBank/DDBJ databases">
        <title>Pelomicrobium methylotrophicum gen. nov., sp. nov. a moderately thermophilic, facultatively anaerobic, lithoautotrophic and methylotrophic bacterium isolated from a terrestrial mud volcano.</title>
        <authorList>
            <person name="Slobodkina G.B."/>
            <person name="Merkel A.Y."/>
            <person name="Slobodkin A.I."/>
        </authorList>
    </citation>
    <scope>NUCLEOTIDE SEQUENCE [LARGE SCALE GENOMIC DNA]</scope>
    <source>
        <strain evidence="1 2">SM250</strain>
    </source>
</reference>
<dbReference type="InParanoid" id="A0A5C7EKM1"/>
<accession>A0A5C7EKM1</accession>
<dbReference type="EMBL" id="VPFL01000009">
    <property type="protein sequence ID" value="TXF11928.1"/>
    <property type="molecule type" value="Genomic_DNA"/>
</dbReference>
<dbReference type="Proteomes" id="UP000321201">
    <property type="component" value="Unassembled WGS sequence"/>
</dbReference>
<gene>
    <name evidence="1" type="ORF">FR698_07960</name>
</gene>
<sequence length="62" mass="6381">MLYRYTGPLTALTLPGGQEVILTPGATVELPEDNPAIATLVALGRLKPEPAAAPKKSAPKGD</sequence>
<name>A0A5C7EKM1_9PROT</name>
<evidence type="ECO:0000313" key="1">
    <source>
        <dbReference type="EMBL" id="TXF11928.1"/>
    </source>
</evidence>
<organism evidence="1 2">
    <name type="scientific">Pelomicrobium methylotrophicum</name>
    <dbReference type="NCBI Taxonomy" id="2602750"/>
    <lineage>
        <taxon>Bacteria</taxon>
        <taxon>Pseudomonadati</taxon>
        <taxon>Pseudomonadota</taxon>
        <taxon>Hydrogenophilia</taxon>
        <taxon>Hydrogenophilia incertae sedis</taxon>
        <taxon>Pelomicrobium</taxon>
    </lineage>
</organism>
<evidence type="ECO:0000313" key="2">
    <source>
        <dbReference type="Proteomes" id="UP000321201"/>
    </source>
</evidence>
<dbReference type="RefSeq" id="WP_147799668.1">
    <property type="nucleotide sequence ID" value="NZ_VPFL01000009.1"/>
</dbReference>
<protein>
    <submittedName>
        <fullName evidence="1">Uncharacterized protein</fullName>
    </submittedName>
</protein>
<dbReference type="AlphaFoldDB" id="A0A5C7EKM1"/>
<keyword evidence="2" id="KW-1185">Reference proteome</keyword>
<comment type="caution">
    <text evidence="1">The sequence shown here is derived from an EMBL/GenBank/DDBJ whole genome shotgun (WGS) entry which is preliminary data.</text>
</comment>
<dbReference type="OrthoDB" id="8592445at2"/>